<dbReference type="Gene3D" id="3.30.1130.10">
    <property type="match status" value="1"/>
</dbReference>
<evidence type="ECO:0000256" key="1">
    <source>
        <dbReference type="ARBA" id="ARBA00004245"/>
    </source>
</evidence>
<evidence type="ECO:0000256" key="4">
    <source>
        <dbReference type="ARBA" id="ARBA00022692"/>
    </source>
</evidence>
<dbReference type="EMBL" id="JAUIZM010000006">
    <property type="protein sequence ID" value="KAK1379994.1"/>
    <property type="molecule type" value="Genomic_DNA"/>
</dbReference>
<evidence type="ECO:0000259" key="11">
    <source>
        <dbReference type="Pfam" id="PF01227"/>
    </source>
</evidence>
<evidence type="ECO:0000256" key="6">
    <source>
        <dbReference type="ARBA" id="ARBA00022989"/>
    </source>
</evidence>
<evidence type="ECO:0000256" key="9">
    <source>
        <dbReference type="SAM" id="Coils"/>
    </source>
</evidence>
<keyword evidence="5" id="KW-0493">Microtubule</keyword>
<protein>
    <recommendedName>
        <fullName evidence="11">GTP cyclohydrolase I domain-containing protein</fullName>
    </recommendedName>
</protein>
<evidence type="ECO:0000313" key="12">
    <source>
        <dbReference type="EMBL" id="KAK1379994.1"/>
    </source>
</evidence>
<dbReference type="InterPro" id="IPR007145">
    <property type="entry name" value="MAP65_Ase1_PRC1"/>
</dbReference>
<dbReference type="GO" id="GO:0005874">
    <property type="term" value="C:microtubule"/>
    <property type="evidence" value="ECO:0007669"/>
    <property type="project" value="UniProtKB-KW"/>
</dbReference>
<evidence type="ECO:0000256" key="3">
    <source>
        <dbReference type="ARBA" id="ARBA00006187"/>
    </source>
</evidence>
<comment type="subcellular location">
    <subcellularLocation>
        <location evidence="1">Cytoplasm</location>
        <location evidence="1">Cytoskeleton</location>
    </subcellularLocation>
    <subcellularLocation>
        <location evidence="2">Membrane</location>
    </subcellularLocation>
</comment>
<keyword evidence="6 10" id="KW-1133">Transmembrane helix</keyword>
<evidence type="ECO:0000256" key="2">
    <source>
        <dbReference type="ARBA" id="ARBA00004370"/>
    </source>
</evidence>
<comment type="caution">
    <text evidence="12">The sequence shown here is derived from an EMBL/GenBank/DDBJ whole genome shotgun (WGS) entry which is preliminary data.</text>
</comment>
<dbReference type="Pfam" id="PF01227">
    <property type="entry name" value="GTP_cyclohydroI"/>
    <property type="match status" value="1"/>
</dbReference>
<keyword evidence="13" id="KW-1185">Reference proteome</keyword>
<dbReference type="GO" id="GO:0005819">
    <property type="term" value="C:spindle"/>
    <property type="evidence" value="ECO:0007669"/>
    <property type="project" value="TreeGrafter"/>
</dbReference>
<sequence length="214" mass="23707">MKVETTCGSLLNELKGIWDDVGESDIERDKMLLELERECLEVYRRKVDSANKSIAQLRQAIADAEAELAFICSAMGERPIHIRQVPVYIAEIAPQNMPGLGSVNQLAVTIGIMLSYLLGLFVNWRVLAVLVHFHGFKLQVQERLTRQIAETVSVLVGKDVMVVVECNHTCMISRGIEKFGSSTATMAVLGRFSREPAARVKFLHIIPSPSASVV</sequence>
<proteinExistence type="inferred from homology"/>
<evidence type="ECO:0000256" key="7">
    <source>
        <dbReference type="ARBA" id="ARBA00023136"/>
    </source>
</evidence>
<keyword evidence="8" id="KW-0206">Cytoskeleton</keyword>
<keyword evidence="4 10" id="KW-0812">Transmembrane</keyword>
<dbReference type="GO" id="GO:0000226">
    <property type="term" value="P:microtubule cytoskeleton organization"/>
    <property type="evidence" value="ECO:0007669"/>
    <property type="project" value="InterPro"/>
</dbReference>
<keyword evidence="8" id="KW-0963">Cytoplasm</keyword>
<gene>
    <name evidence="12" type="ORF">POM88_026738</name>
</gene>
<organism evidence="12 13">
    <name type="scientific">Heracleum sosnowskyi</name>
    <dbReference type="NCBI Taxonomy" id="360622"/>
    <lineage>
        <taxon>Eukaryota</taxon>
        <taxon>Viridiplantae</taxon>
        <taxon>Streptophyta</taxon>
        <taxon>Embryophyta</taxon>
        <taxon>Tracheophyta</taxon>
        <taxon>Spermatophyta</taxon>
        <taxon>Magnoliopsida</taxon>
        <taxon>eudicotyledons</taxon>
        <taxon>Gunneridae</taxon>
        <taxon>Pentapetalae</taxon>
        <taxon>asterids</taxon>
        <taxon>campanulids</taxon>
        <taxon>Apiales</taxon>
        <taxon>Apiaceae</taxon>
        <taxon>Apioideae</taxon>
        <taxon>apioid superclade</taxon>
        <taxon>Tordylieae</taxon>
        <taxon>Tordyliinae</taxon>
        <taxon>Heracleum</taxon>
    </lineage>
</organism>
<dbReference type="PANTHER" id="PTHR19321">
    <property type="entry name" value="PROTEIN REGULATOR OF CYTOKINESIS 1 PRC1-RELATED"/>
    <property type="match status" value="1"/>
</dbReference>
<dbReference type="GO" id="GO:0005737">
    <property type="term" value="C:cytoplasm"/>
    <property type="evidence" value="ECO:0007669"/>
    <property type="project" value="TreeGrafter"/>
</dbReference>
<dbReference type="AlphaFoldDB" id="A0AAD8I7P7"/>
<evidence type="ECO:0000256" key="10">
    <source>
        <dbReference type="SAM" id="Phobius"/>
    </source>
</evidence>
<dbReference type="InterPro" id="IPR020602">
    <property type="entry name" value="GTP_CycHdrlase_I_dom"/>
</dbReference>
<reference evidence="12" key="1">
    <citation type="submission" date="2023-02" db="EMBL/GenBank/DDBJ databases">
        <title>Genome of toxic invasive species Heracleum sosnowskyi carries increased number of genes despite the absence of recent whole-genome duplications.</title>
        <authorList>
            <person name="Schelkunov M."/>
            <person name="Shtratnikova V."/>
            <person name="Makarenko M."/>
            <person name="Klepikova A."/>
            <person name="Omelchenko D."/>
            <person name="Novikova G."/>
            <person name="Obukhova E."/>
            <person name="Bogdanov V."/>
            <person name="Penin A."/>
            <person name="Logacheva M."/>
        </authorList>
    </citation>
    <scope>NUCLEOTIDE SEQUENCE</scope>
    <source>
        <strain evidence="12">Hsosn_3</strain>
        <tissue evidence="12">Leaf</tissue>
    </source>
</reference>
<comment type="similarity">
    <text evidence="3">Belongs to the MAP65/ASE1 family.</text>
</comment>
<evidence type="ECO:0000256" key="8">
    <source>
        <dbReference type="ARBA" id="ARBA00023212"/>
    </source>
</evidence>
<name>A0AAD8I7P7_9APIA</name>
<accession>A0AAD8I7P7</accession>
<dbReference type="Proteomes" id="UP001237642">
    <property type="component" value="Unassembled WGS sequence"/>
</dbReference>
<keyword evidence="9" id="KW-0175">Coiled coil</keyword>
<keyword evidence="7 10" id="KW-0472">Membrane</keyword>
<evidence type="ECO:0000313" key="13">
    <source>
        <dbReference type="Proteomes" id="UP001237642"/>
    </source>
</evidence>
<dbReference type="GO" id="GO:0022857">
    <property type="term" value="F:transmembrane transporter activity"/>
    <property type="evidence" value="ECO:0007669"/>
    <property type="project" value="InterPro"/>
</dbReference>
<evidence type="ECO:0000256" key="5">
    <source>
        <dbReference type="ARBA" id="ARBA00022701"/>
    </source>
</evidence>
<feature type="transmembrane region" description="Helical" evidence="10">
    <location>
        <begin position="106"/>
        <end position="133"/>
    </location>
</feature>
<dbReference type="InterPro" id="IPR005828">
    <property type="entry name" value="MFS_sugar_transport-like"/>
</dbReference>
<dbReference type="Pfam" id="PF03999">
    <property type="entry name" value="MAP65_ASE1"/>
    <property type="match status" value="1"/>
</dbReference>
<feature type="domain" description="GTP cyclohydrolase I" evidence="11">
    <location>
        <begin position="128"/>
        <end position="206"/>
    </location>
</feature>
<dbReference type="InterPro" id="IPR043133">
    <property type="entry name" value="GTP-CH-I_C/QueF"/>
</dbReference>
<dbReference type="PANTHER" id="PTHR19321:SF7">
    <property type="entry name" value="65-KDA MICROTUBULE-ASSOCIATED PROTEIN 3"/>
    <property type="match status" value="1"/>
</dbReference>
<dbReference type="Pfam" id="PF00083">
    <property type="entry name" value="Sugar_tr"/>
    <property type="match status" value="1"/>
</dbReference>
<dbReference type="GO" id="GO:0008017">
    <property type="term" value="F:microtubule binding"/>
    <property type="evidence" value="ECO:0007669"/>
    <property type="project" value="InterPro"/>
</dbReference>
<dbReference type="GO" id="GO:0016020">
    <property type="term" value="C:membrane"/>
    <property type="evidence" value="ECO:0007669"/>
    <property type="project" value="UniProtKB-SubCell"/>
</dbReference>
<feature type="coiled-coil region" evidence="9">
    <location>
        <begin position="40"/>
        <end position="74"/>
    </location>
</feature>
<dbReference type="SUPFAM" id="SSF55620">
    <property type="entry name" value="Tetrahydrobiopterin biosynthesis enzymes-like"/>
    <property type="match status" value="1"/>
</dbReference>
<reference evidence="12" key="2">
    <citation type="submission" date="2023-05" db="EMBL/GenBank/DDBJ databases">
        <authorList>
            <person name="Schelkunov M.I."/>
        </authorList>
    </citation>
    <scope>NUCLEOTIDE SEQUENCE</scope>
    <source>
        <strain evidence="12">Hsosn_3</strain>
        <tissue evidence="12">Leaf</tissue>
    </source>
</reference>